<comment type="caution">
    <text evidence="1">The sequence shown here is derived from an EMBL/GenBank/DDBJ whole genome shotgun (WGS) entry which is preliminary data.</text>
</comment>
<dbReference type="RefSeq" id="WP_278216558.1">
    <property type="nucleotide sequence ID" value="NZ_JAOWLP010000028.1"/>
</dbReference>
<organism evidence="1 2">
    <name type="scientific">Lactococcus lactis</name>
    <dbReference type="NCBI Taxonomy" id="1358"/>
    <lineage>
        <taxon>Bacteria</taxon>
        <taxon>Bacillati</taxon>
        <taxon>Bacillota</taxon>
        <taxon>Bacilli</taxon>
        <taxon>Lactobacillales</taxon>
        <taxon>Streptococcaceae</taxon>
        <taxon>Lactococcus</taxon>
    </lineage>
</organism>
<accession>A0A9X4NEG6</accession>
<proteinExistence type="predicted"/>
<dbReference type="Gene3D" id="3.40.1310.30">
    <property type="match status" value="1"/>
</dbReference>
<reference evidence="1" key="2">
    <citation type="journal article" date="2023" name="Food Microbiol.">
        <title>Evaluation of the fermentation potential of lactic acid bacteria isolated from herbs, fruits and vegetables as starter cultures in nut-based milk alternatives.</title>
        <authorList>
            <person name="Huang W."/>
            <person name="Dong A."/>
            <person name="Pham H.T."/>
            <person name="Zhou C."/>
            <person name="Huo Z."/>
            <person name="Watjen A.P."/>
            <person name="Prakash S."/>
            <person name="Bang-Berthelsen C.H."/>
            <person name="Turner M.S."/>
        </authorList>
    </citation>
    <scope>NUCLEOTIDE SEQUENCE</scope>
    <source>
        <strain evidence="1">581</strain>
    </source>
</reference>
<evidence type="ECO:0000313" key="2">
    <source>
        <dbReference type="Proteomes" id="UP001152656"/>
    </source>
</evidence>
<evidence type="ECO:0000313" key="1">
    <source>
        <dbReference type="EMBL" id="MDG4982481.1"/>
    </source>
</evidence>
<gene>
    <name evidence="1" type="ORF">OGZ39_12680</name>
</gene>
<protein>
    <submittedName>
        <fullName evidence="1">Replication protein</fullName>
    </submittedName>
</protein>
<dbReference type="AlphaFoldDB" id="A0A9X4NEG6"/>
<dbReference type="Proteomes" id="UP001152656">
    <property type="component" value="Unassembled WGS sequence"/>
</dbReference>
<sequence length="484" mass="55310">MNDDTKKALVDGQEADTFNKDDNVIIPYTAEKSTESATEVVKSKAYDRVQKQKEAAKQKGERALKGKVVGYKSKVRTLAIKCYQEQMTVDWTAFVQNIKAISPDDYQVIAIVHNKDEVTDGIWELATEKPHLHVIFRCVDKKKSVRVYKILEWLGIEFRKGLDDDLWMNHGIETVGNYSNYAVYLTHETDQAMSDNKHIYSVNELVSNLDEDGVAQVRQGYTRIDKDGTRVTTNDLIALDEKAYKLGQDLGNFSEWYNALPFVLRANAKMKTVRERYYAGVSKSVADKLKIVRTCIFIKGEPNTGKTYASEVAIPYSDILTVRGGGTGKFDNLRPDHGGILIDDDVCPNLLNMTDNYTCYAYKRNSNNSVWAGDYFVVTSNKEFDEWLEDCGFSIYDYSKNGRKLGYSKHYHAMVSRFYVCSVEEHNGINQLKLETPSTRGTADEQRERVSKFVKFRDKFNETIKTYKPKNDTFDYSDIMGFGK</sequence>
<name>A0A9X4NEG6_9LACT</name>
<dbReference type="EMBL" id="JAOWLP010000028">
    <property type="protein sequence ID" value="MDG4982481.1"/>
    <property type="molecule type" value="Genomic_DNA"/>
</dbReference>
<reference evidence="1" key="1">
    <citation type="submission" date="2022-10" db="EMBL/GenBank/DDBJ databases">
        <authorList>
            <person name="Turner M.S."/>
            <person name="Huang W."/>
        </authorList>
    </citation>
    <scope>NUCLEOTIDE SEQUENCE</scope>
    <source>
        <strain evidence="1">581</strain>
    </source>
</reference>